<dbReference type="Proteomes" id="UP001234178">
    <property type="component" value="Unassembled WGS sequence"/>
</dbReference>
<evidence type="ECO:0000313" key="2">
    <source>
        <dbReference type="EMBL" id="KAK4018493.1"/>
    </source>
</evidence>
<keyword evidence="3" id="KW-1185">Reference proteome</keyword>
<protein>
    <submittedName>
        <fullName evidence="2">Uncharacterized protein</fullName>
    </submittedName>
</protein>
<accession>A0ABQ9ZZZ9</accession>
<gene>
    <name evidence="2" type="ORF">OUZ56_000544</name>
</gene>
<feature type="compositionally biased region" description="Low complexity" evidence="1">
    <location>
        <begin position="14"/>
        <end position="33"/>
    </location>
</feature>
<sequence>MILIAQAVTFASSLSSSTLSPLPHRSLSSSTLSHSRHRCLQSIYPKNPLPSNTEKMTKKVHLSRQPTSMEGDYRGSSL</sequence>
<proteinExistence type="predicted"/>
<evidence type="ECO:0000313" key="3">
    <source>
        <dbReference type="Proteomes" id="UP001234178"/>
    </source>
</evidence>
<organism evidence="2 3">
    <name type="scientific">Daphnia magna</name>
    <dbReference type="NCBI Taxonomy" id="35525"/>
    <lineage>
        <taxon>Eukaryota</taxon>
        <taxon>Metazoa</taxon>
        <taxon>Ecdysozoa</taxon>
        <taxon>Arthropoda</taxon>
        <taxon>Crustacea</taxon>
        <taxon>Branchiopoda</taxon>
        <taxon>Diplostraca</taxon>
        <taxon>Cladocera</taxon>
        <taxon>Anomopoda</taxon>
        <taxon>Daphniidae</taxon>
        <taxon>Daphnia</taxon>
    </lineage>
</organism>
<dbReference type="EMBL" id="JAOYFB010000036">
    <property type="protein sequence ID" value="KAK4018493.1"/>
    <property type="molecule type" value="Genomic_DNA"/>
</dbReference>
<evidence type="ECO:0000256" key="1">
    <source>
        <dbReference type="SAM" id="MobiDB-lite"/>
    </source>
</evidence>
<name>A0ABQ9ZZZ9_9CRUS</name>
<reference evidence="2 3" key="1">
    <citation type="journal article" date="2023" name="Nucleic Acids Res.">
        <title>The hologenome of Daphnia magna reveals possible DNA methylation and microbiome-mediated evolution of the host genome.</title>
        <authorList>
            <person name="Chaturvedi A."/>
            <person name="Li X."/>
            <person name="Dhandapani V."/>
            <person name="Marshall H."/>
            <person name="Kissane S."/>
            <person name="Cuenca-Cambronero M."/>
            <person name="Asole G."/>
            <person name="Calvet F."/>
            <person name="Ruiz-Romero M."/>
            <person name="Marangio P."/>
            <person name="Guigo R."/>
            <person name="Rago D."/>
            <person name="Mirbahai L."/>
            <person name="Eastwood N."/>
            <person name="Colbourne J.K."/>
            <person name="Zhou J."/>
            <person name="Mallon E."/>
            <person name="Orsini L."/>
        </authorList>
    </citation>
    <scope>NUCLEOTIDE SEQUENCE [LARGE SCALE GENOMIC DNA]</scope>
    <source>
        <strain evidence="2">LRV0_1</strain>
    </source>
</reference>
<comment type="caution">
    <text evidence="2">The sequence shown here is derived from an EMBL/GenBank/DDBJ whole genome shotgun (WGS) entry which is preliminary data.</text>
</comment>
<feature type="region of interest" description="Disordered" evidence="1">
    <location>
        <begin position="14"/>
        <end position="78"/>
    </location>
</feature>